<feature type="domain" description="AB hydrolase-1" evidence="1">
    <location>
        <begin position="7"/>
        <end position="124"/>
    </location>
</feature>
<dbReference type="Proteomes" id="UP000800200">
    <property type="component" value="Unassembled WGS sequence"/>
</dbReference>
<reference evidence="2" key="1">
    <citation type="journal article" date="2020" name="Stud. Mycol.">
        <title>101 Dothideomycetes genomes: a test case for predicting lifestyles and emergence of pathogens.</title>
        <authorList>
            <person name="Haridas S."/>
            <person name="Albert R."/>
            <person name="Binder M."/>
            <person name="Bloem J."/>
            <person name="Labutti K."/>
            <person name="Salamov A."/>
            <person name="Andreopoulos B."/>
            <person name="Baker S."/>
            <person name="Barry K."/>
            <person name="Bills G."/>
            <person name="Bluhm B."/>
            <person name="Cannon C."/>
            <person name="Castanera R."/>
            <person name="Culley D."/>
            <person name="Daum C."/>
            <person name="Ezra D."/>
            <person name="Gonzalez J."/>
            <person name="Henrissat B."/>
            <person name="Kuo A."/>
            <person name="Liang C."/>
            <person name="Lipzen A."/>
            <person name="Lutzoni F."/>
            <person name="Magnuson J."/>
            <person name="Mondo S."/>
            <person name="Nolan M."/>
            <person name="Ohm R."/>
            <person name="Pangilinan J."/>
            <person name="Park H.-J."/>
            <person name="Ramirez L."/>
            <person name="Alfaro M."/>
            <person name="Sun H."/>
            <person name="Tritt A."/>
            <person name="Yoshinaga Y."/>
            <person name="Zwiers L.-H."/>
            <person name="Turgeon B."/>
            <person name="Goodwin S."/>
            <person name="Spatafora J."/>
            <person name="Crous P."/>
            <person name="Grigoriev I."/>
        </authorList>
    </citation>
    <scope>NUCLEOTIDE SEQUENCE</scope>
    <source>
        <strain evidence="2">CBS 207.26</strain>
    </source>
</reference>
<proteinExistence type="predicted"/>
<evidence type="ECO:0000313" key="2">
    <source>
        <dbReference type="EMBL" id="KAF2183322.1"/>
    </source>
</evidence>
<feature type="non-terminal residue" evidence="2">
    <location>
        <position position="1"/>
    </location>
</feature>
<dbReference type="AlphaFoldDB" id="A0A6A6DY72"/>
<evidence type="ECO:0000313" key="3">
    <source>
        <dbReference type="Proteomes" id="UP000800200"/>
    </source>
</evidence>
<dbReference type="OrthoDB" id="1263307at2759"/>
<gene>
    <name evidence="2" type="ORF">K469DRAFT_785949</name>
</gene>
<dbReference type="Gene3D" id="3.40.50.1820">
    <property type="entry name" value="alpha/beta hydrolase"/>
    <property type="match status" value="1"/>
</dbReference>
<accession>A0A6A6DY72</accession>
<protein>
    <recommendedName>
        <fullName evidence="1">AB hydrolase-1 domain-containing protein</fullName>
    </recommendedName>
</protein>
<dbReference type="SUPFAM" id="SSF53474">
    <property type="entry name" value="alpha/beta-Hydrolases"/>
    <property type="match status" value="1"/>
</dbReference>
<dbReference type="Pfam" id="PF12697">
    <property type="entry name" value="Abhydrolase_6"/>
    <property type="match status" value="1"/>
</dbReference>
<evidence type="ECO:0000259" key="1">
    <source>
        <dbReference type="Pfam" id="PF12697"/>
    </source>
</evidence>
<dbReference type="PANTHER" id="PTHR37017">
    <property type="entry name" value="AB HYDROLASE-1 DOMAIN-CONTAINING PROTEIN-RELATED"/>
    <property type="match status" value="1"/>
</dbReference>
<dbReference type="InterPro" id="IPR000073">
    <property type="entry name" value="AB_hydrolase_1"/>
</dbReference>
<dbReference type="EMBL" id="ML994643">
    <property type="protein sequence ID" value="KAF2183322.1"/>
    <property type="molecule type" value="Genomic_DNA"/>
</dbReference>
<name>A0A6A6DY72_9PEZI</name>
<dbReference type="InterPro" id="IPR052897">
    <property type="entry name" value="Sec-Metab_Biosynth_Hydrolase"/>
</dbReference>
<dbReference type="PANTHER" id="PTHR37017:SF11">
    <property type="entry name" value="ESTERASE_LIPASE_THIOESTERASE DOMAIN-CONTAINING PROTEIN"/>
    <property type="match status" value="1"/>
</dbReference>
<dbReference type="InterPro" id="IPR029058">
    <property type="entry name" value="AB_hydrolase_fold"/>
</dbReference>
<organism evidence="2 3">
    <name type="scientific">Zopfia rhizophila CBS 207.26</name>
    <dbReference type="NCBI Taxonomy" id="1314779"/>
    <lineage>
        <taxon>Eukaryota</taxon>
        <taxon>Fungi</taxon>
        <taxon>Dikarya</taxon>
        <taxon>Ascomycota</taxon>
        <taxon>Pezizomycotina</taxon>
        <taxon>Dothideomycetes</taxon>
        <taxon>Dothideomycetes incertae sedis</taxon>
        <taxon>Zopfiaceae</taxon>
        <taxon>Zopfia</taxon>
    </lineage>
</organism>
<keyword evidence="3" id="KW-1185">Reference proteome</keyword>
<sequence>VTPKPVLIFVPGGWHTPGTFAPTTSLLSKAGYITIGVSLPTIGSELRNEPPRQGWNHDVAEIRRVLLEYIDQGRYVALIVHSYGGTAGSEACRDLSKIRRESQGLKSSVIKLVYMSAILLDIGHYIWEAKGGKPFDANRTIMKGDPCYATDTVPWFHNERSPRQQENIPK</sequence>